<evidence type="ECO:0000256" key="9">
    <source>
        <dbReference type="ARBA" id="ARBA00047899"/>
    </source>
</evidence>
<dbReference type="InterPro" id="IPR001480">
    <property type="entry name" value="Bulb-type_lectin_dom"/>
</dbReference>
<dbReference type="Pfam" id="PF00954">
    <property type="entry name" value="S_locus_glycop"/>
    <property type="match status" value="1"/>
</dbReference>
<dbReference type="Proteomes" id="UP000036987">
    <property type="component" value="Unassembled WGS sequence"/>
</dbReference>
<keyword evidence="13" id="KW-0812">Transmembrane</keyword>
<dbReference type="InterPro" id="IPR008271">
    <property type="entry name" value="Ser/Thr_kinase_AS"/>
</dbReference>
<keyword evidence="2" id="KW-0723">Serine/threonine-protein kinase</keyword>
<feature type="binding site" evidence="12">
    <location>
        <position position="530"/>
    </location>
    <ligand>
        <name>ATP</name>
        <dbReference type="ChEBI" id="CHEBI:30616"/>
    </ligand>
</feature>
<dbReference type="PANTHER" id="PTHR32444:SF183">
    <property type="entry name" value="APPLE DOMAIN-CONTAINING PROTEIN"/>
    <property type="match status" value="1"/>
</dbReference>
<dbReference type="InterPro" id="IPR036426">
    <property type="entry name" value="Bulb-type_lectin_dom_sf"/>
</dbReference>
<dbReference type="PROSITE" id="PS50011">
    <property type="entry name" value="PROTEIN_KINASE_DOM"/>
    <property type="match status" value="1"/>
</dbReference>
<keyword evidence="6 19" id="KW-0418">Kinase</keyword>
<evidence type="ECO:0000256" key="6">
    <source>
        <dbReference type="ARBA" id="ARBA00022777"/>
    </source>
</evidence>
<dbReference type="OrthoDB" id="738321at2759"/>
<dbReference type="SMART" id="SM00220">
    <property type="entry name" value="S_TKc"/>
    <property type="match status" value="1"/>
</dbReference>
<feature type="signal peptide" evidence="14">
    <location>
        <begin position="1"/>
        <end position="24"/>
    </location>
</feature>
<proteinExistence type="predicted"/>
<reference evidence="20" key="1">
    <citation type="journal article" date="2016" name="Nature">
        <title>The genome of the seagrass Zostera marina reveals angiosperm adaptation to the sea.</title>
        <authorList>
            <person name="Olsen J.L."/>
            <person name="Rouze P."/>
            <person name="Verhelst B."/>
            <person name="Lin Y.-C."/>
            <person name="Bayer T."/>
            <person name="Collen J."/>
            <person name="Dattolo E."/>
            <person name="De Paoli E."/>
            <person name="Dittami S."/>
            <person name="Maumus F."/>
            <person name="Michel G."/>
            <person name="Kersting A."/>
            <person name="Lauritano C."/>
            <person name="Lohaus R."/>
            <person name="Toepel M."/>
            <person name="Tonon T."/>
            <person name="Vanneste K."/>
            <person name="Amirebrahimi M."/>
            <person name="Brakel J."/>
            <person name="Bostroem C."/>
            <person name="Chovatia M."/>
            <person name="Grimwood J."/>
            <person name="Jenkins J.W."/>
            <person name="Jueterbock A."/>
            <person name="Mraz A."/>
            <person name="Stam W.T."/>
            <person name="Tice H."/>
            <person name="Bornberg-Bauer E."/>
            <person name="Green P.J."/>
            <person name="Pearson G.A."/>
            <person name="Procaccini G."/>
            <person name="Duarte C.M."/>
            <person name="Schmutz J."/>
            <person name="Reusch T.B.H."/>
            <person name="Van de Peer Y."/>
        </authorList>
    </citation>
    <scope>NUCLEOTIDE SEQUENCE [LARGE SCALE GENOMIC DNA]</scope>
    <source>
        <strain evidence="20">cv. Finnish</strain>
    </source>
</reference>
<dbReference type="AlphaFoldDB" id="A0A0K9NS31"/>
<keyword evidence="13" id="KW-0472">Membrane</keyword>
<feature type="domain" description="EGF-like" evidence="16">
    <location>
        <begin position="282"/>
        <end position="318"/>
    </location>
</feature>
<dbReference type="InterPro" id="IPR003609">
    <property type="entry name" value="Pan_app"/>
</dbReference>
<feature type="transmembrane region" description="Helical" evidence="13">
    <location>
        <begin position="436"/>
        <end position="462"/>
    </location>
</feature>
<feature type="domain" description="Bulb-type lectin" evidence="17">
    <location>
        <begin position="25"/>
        <end position="146"/>
    </location>
</feature>
<keyword evidence="11" id="KW-0245">EGF-like domain</keyword>
<evidence type="ECO:0000256" key="4">
    <source>
        <dbReference type="ARBA" id="ARBA00022729"/>
    </source>
</evidence>
<keyword evidence="13" id="KW-1133">Transmembrane helix</keyword>
<dbReference type="SUPFAM" id="SSF51110">
    <property type="entry name" value="alpha-D-mannose-specific plant lectins"/>
    <property type="match status" value="1"/>
</dbReference>
<evidence type="ECO:0000313" key="19">
    <source>
        <dbReference type="EMBL" id="KMZ58790.1"/>
    </source>
</evidence>
<dbReference type="PROSITE" id="PS50026">
    <property type="entry name" value="EGF_3"/>
    <property type="match status" value="1"/>
</dbReference>
<evidence type="ECO:0000256" key="14">
    <source>
        <dbReference type="SAM" id="SignalP"/>
    </source>
</evidence>
<dbReference type="Pfam" id="PF01453">
    <property type="entry name" value="B_lectin"/>
    <property type="match status" value="1"/>
</dbReference>
<keyword evidence="19" id="KW-0675">Receptor</keyword>
<dbReference type="Pfam" id="PF07714">
    <property type="entry name" value="PK_Tyr_Ser-Thr"/>
    <property type="match status" value="1"/>
</dbReference>
<keyword evidence="5 12" id="KW-0547">Nucleotide-binding</keyword>
<dbReference type="InterPro" id="IPR011009">
    <property type="entry name" value="Kinase-like_dom_sf"/>
</dbReference>
<dbReference type="Gene3D" id="1.10.510.10">
    <property type="entry name" value="Transferase(Phosphotransferase) domain 1"/>
    <property type="match status" value="1"/>
</dbReference>
<keyword evidence="8" id="KW-1015">Disulfide bond</keyword>
<keyword evidence="4 14" id="KW-0732">Signal</keyword>
<organism evidence="19 20">
    <name type="scientific">Zostera marina</name>
    <name type="common">Eelgrass</name>
    <dbReference type="NCBI Taxonomy" id="29655"/>
    <lineage>
        <taxon>Eukaryota</taxon>
        <taxon>Viridiplantae</taxon>
        <taxon>Streptophyta</taxon>
        <taxon>Embryophyta</taxon>
        <taxon>Tracheophyta</taxon>
        <taxon>Spermatophyta</taxon>
        <taxon>Magnoliopsida</taxon>
        <taxon>Liliopsida</taxon>
        <taxon>Zosteraceae</taxon>
        <taxon>Zostera</taxon>
    </lineage>
</organism>
<evidence type="ECO:0000256" key="11">
    <source>
        <dbReference type="PROSITE-ProRule" id="PRU00076"/>
    </source>
</evidence>
<dbReference type="SMART" id="SM00108">
    <property type="entry name" value="B_lectin"/>
    <property type="match status" value="1"/>
</dbReference>
<evidence type="ECO:0000259" key="17">
    <source>
        <dbReference type="PROSITE" id="PS50927"/>
    </source>
</evidence>
<dbReference type="CDD" id="cd00054">
    <property type="entry name" value="EGF_CA"/>
    <property type="match status" value="1"/>
</dbReference>
<keyword evidence="3" id="KW-0808">Transferase</keyword>
<comment type="catalytic activity">
    <reaction evidence="10">
        <text>L-seryl-[protein] + ATP = O-phospho-L-seryl-[protein] + ADP + H(+)</text>
        <dbReference type="Rhea" id="RHEA:17989"/>
        <dbReference type="Rhea" id="RHEA-COMP:9863"/>
        <dbReference type="Rhea" id="RHEA-COMP:11604"/>
        <dbReference type="ChEBI" id="CHEBI:15378"/>
        <dbReference type="ChEBI" id="CHEBI:29999"/>
        <dbReference type="ChEBI" id="CHEBI:30616"/>
        <dbReference type="ChEBI" id="CHEBI:83421"/>
        <dbReference type="ChEBI" id="CHEBI:456216"/>
        <dbReference type="EC" id="2.7.11.1"/>
    </reaction>
</comment>
<dbReference type="InterPro" id="IPR000719">
    <property type="entry name" value="Prot_kinase_dom"/>
</dbReference>
<comment type="caution">
    <text evidence="11">Lacks conserved residue(s) required for the propagation of feature annotation.</text>
</comment>
<evidence type="ECO:0000256" key="3">
    <source>
        <dbReference type="ARBA" id="ARBA00022679"/>
    </source>
</evidence>
<dbReference type="EC" id="2.7.11.1" evidence="1"/>
<evidence type="ECO:0000259" key="15">
    <source>
        <dbReference type="PROSITE" id="PS50011"/>
    </source>
</evidence>
<accession>A0A0K9NS31</accession>
<dbReference type="InterPro" id="IPR017441">
    <property type="entry name" value="Protein_kinase_ATP_BS"/>
</dbReference>
<evidence type="ECO:0000259" key="16">
    <source>
        <dbReference type="PROSITE" id="PS50026"/>
    </source>
</evidence>
<evidence type="ECO:0000256" key="13">
    <source>
        <dbReference type="SAM" id="Phobius"/>
    </source>
</evidence>
<protein>
    <recommendedName>
        <fullName evidence="1">non-specific serine/threonine protein kinase</fullName>
        <ecNumber evidence="1">2.7.11.1</ecNumber>
    </recommendedName>
</protein>
<dbReference type="Gene3D" id="3.30.200.20">
    <property type="entry name" value="Phosphorylase Kinase, domain 1"/>
    <property type="match status" value="1"/>
</dbReference>
<feature type="domain" description="Apple" evidence="18">
    <location>
        <begin position="337"/>
        <end position="422"/>
    </location>
</feature>
<dbReference type="FunFam" id="1.10.510.10:FF:001023">
    <property type="entry name" value="Os07g0541700 protein"/>
    <property type="match status" value="1"/>
</dbReference>
<dbReference type="SMART" id="SM00473">
    <property type="entry name" value="PAN_AP"/>
    <property type="match status" value="1"/>
</dbReference>
<dbReference type="GO" id="GO:0006955">
    <property type="term" value="P:immune response"/>
    <property type="evidence" value="ECO:0000318"/>
    <property type="project" value="GO_Central"/>
</dbReference>
<feature type="domain" description="Protein kinase" evidence="15">
    <location>
        <begin position="502"/>
        <end position="656"/>
    </location>
</feature>
<dbReference type="GO" id="GO:0004674">
    <property type="term" value="F:protein serine/threonine kinase activity"/>
    <property type="evidence" value="ECO:0000318"/>
    <property type="project" value="GO_Central"/>
</dbReference>
<dbReference type="GO" id="GO:0048544">
    <property type="term" value="P:recognition of pollen"/>
    <property type="evidence" value="ECO:0007669"/>
    <property type="project" value="InterPro"/>
</dbReference>
<feature type="chain" id="PRO_5005527010" description="non-specific serine/threonine protein kinase" evidence="14">
    <location>
        <begin position="25"/>
        <end position="656"/>
    </location>
</feature>
<gene>
    <name evidence="19" type="ORF">ZOSMA_73G00020</name>
</gene>
<dbReference type="PROSITE" id="PS50948">
    <property type="entry name" value="PAN"/>
    <property type="match status" value="1"/>
</dbReference>
<sequence length="656" mass="74505">MLLFLRHLLLSGFLLTIFISICSARDTLNTRSSMQDGDNLVSEGKKFALEFFNPIGSNKRYLGVRYVDFENKVIWVANRDYPINDKSGVLKIGNNGNLVLIESKNNTIVWSPRGTFNAKNHTAQILDSGNLVLKEDGGSKILWQSFDYPTDTMIPGVKVGFNTKMHLNWSLTSWKADNDPSSGNHVYMMDHRGSNEIYIKTKEINTFRMGPWNGIHFSDYPSMKIFSNIRFMYVNEETERYYSFEYNGKGSISRFVILPNGHLEFYEYSLESKKWSASGKGLNDECDLYSKCGSNGVCDMSVDGFCSCLRGYTPANRVEWENRYFKGGCKRIIKNLCHSGEGFRSVKQIKFPDIRNATLDYKSNDNIEDCRHKCLENCSCTAYSAADVSKKPSKGCILWYGDLNDIKQFNFGDTELFLRLPASELEIEEKKSNKKMFMIITASVVASASFLIILFVLAFVCWKKNKGSMTTTLDFGNMQNPNLKNELEFFSLSAILSATRNFADDNKIGHGGFGSVFKGKMPNGVNIAVKRLFRVGGKGIQGNIFMNEAELIAKCQHKNLVRLLGCCIEGEERMLVFEFMQNSSAERHKLNWKKRVEIIIGISKGLQYLHEDSRLKIVHRDIKAGNILLDEDMNPKITDLVLQGYLVLIRRKIAQG</sequence>
<dbReference type="Pfam" id="PF08276">
    <property type="entry name" value="PAN_2"/>
    <property type="match status" value="1"/>
</dbReference>
<dbReference type="GO" id="GO:0007165">
    <property type="term" value="P:signal transduction"/>
    <property type="evidence" value="ECO:0000318"/>
    <property type="project" value="GO_Central"/>
</dbReference>
<dbReference type="CDD" id="cd00028">
    <property type="entry name" value="B_lectin"/>
    <property type="match status" value="1"/>
</dbReference>
<dbReference type="PROSITE" id="PS50927">
    <property type="entry name" value="BULB_LECTIN"/>
    <property type="match status" value="1"/>
</dbReference>
<dbReference type="InterPro" id="IPR000742">
    <property type="entry name" value="EGF"/>
</dbReference>
<dbReference type="PROSITE" id="PS00108">
    <property type="entry name" value="PROTEIN_KINASE_ST"/>
    <property type="match status" value="1"/>
</dbReference>
<keyword evidence="7 12" id="KW-0067">ATP-binding</keyword>
<evidence type="ECO:0000256" key="2">
    <source>
        <dbReference type="ARBA" id="ARBA00022527"/>
    </source>
</evidence>
<evidence type="ECO:0000256" key="7">
    <source>
        <dbReference type="ARBA" id="ARBA00022840"/>
    </source>
</evidence>
<evidence type="ECO:0000259" key="18">
    <source>
        <dbReference type="PROSITE" id="PS50948"/>
    </source>
</evidence>
<dbReference type="GO" id="GO:0051707">
    <property type="term" value="P:response to other organism"/>
    <property type="evidence" value="ECO:0007669"/>
    <property type="project" value="UniProtKB-ARBA"/>
</dbReference>
<dbReference type="Gene3D" id="2.90.10.10">
    <property type="entry name" value="Bulb-type lectin domain"/>
    <property type="match status" value="1"/>
</dbReference>
<dbReference type="GO" id="GO:0005524">
    <property type="term" value="F:ATP binding"/>
    <property type="evidence" value="ECO:0007669"/>
    <property type="project" value="UniProtKB-UniRule"/>
</dbReference>
<dbReference type="GO" id="GO:0005886">
    <property type="term" value="C:plasma membrane"/>
    <property type="evidence" value="ECO:0000318"/>
    <property type="project" value="GO_Central"/>
</dbReference>
<evidence type="ECO:0000256" key="5">
    <source>
        <dbReference type="ARBA" id="ARBA00022741"/>
    </source>
</evidence>
<dbReference type="OMA" id="ANRVEWE"/>
<dbReference type="InterPro" id="IPR000858">
    <property type="entry name" value="S_locus_glycoprot_dom"/>
</dbReference>
<evidence type="ECO:0000256" key="10">
    <source>
        <dbReference type="ARBA" id="ARBA00048679"/>
    </source>
</evidence>
<evidence type="ECO:0000256" key="12">
    <source>
        <dbReference type="PROSITE-ProRule" id="PRU10141"/>
    </source>
</evidence>
<evidence type="ECO:0000256" key="8">
    <source>
        <dbReference type="ARBA" id="ARBA00023157"/>
    </source>
</evidence>
<dbReference type="CDD" id="cd01098">
    <property type="entry name" value="PAN_AP_plant"/>
    <property type="match status" value="1"/>
</dbReference>
<comment type="caution">
    <text evidence="19">The sequence shown here is derived from an EMBL/GenBank/DDBJ whole genome shotgun (WGS) entry which is preliminary data.</text>
</comment>
<dbReference type="InterPro" id="IPR001245">
    <property type="entry name" value="Ser-Thr/Tyr_kinase_cat_dom"/>
</dbReference>
<dbReference type="SUPFAM" id="SSF56112">
    <property type="entry name" value="Protein kinase-like (PK-like)"/>
    <property type="match status" value="1"/>
</dbReference>
<keyword evidence="20" id="KW-1185">Reference proteome</keyword>
<dbReference type="PROSITE" id="PS00107">
    <property type="entry name" value="PROTEIN_KINASE_ATP"/>
    <property type="match status" value="1"/>
</dbReference>
<name>A0A0K9NS31_ZOSMR</name>
<evidence type="ECO:0000256" key="1">
    <source>
        <dbReference type="ARBA" id="ARBA00012513"/>
    </source>
</evidence>
<evidence type="ECO:0000313" key="20">
    <source>
        <dbReference type="Proteomes" id="UP000036987"/>
    </source>
</evidence>
<comment type="catalytic activity">
    <reaction evidence="9">
        <text>L-threonyl-[protein] + ATP = O-phospho-L-threonyl-[protein] + ADP + H(+)</text>
        <dbReference type="Rhea" id="RHEA:46608"/>
        <dbReference type="Rhea" id="RHEA-COMP:11060"/>
        <dbReference type="Rhea" id="RHEA-COMP:11605"/>
        <dbReference type="ChEBI" id="CHEBI:15378"/>
        <dbReference type="ChEBI" id="CHEBI:30013"/>
        <dbReference type="ChEBI" id="CHEBI:30616"/>
        <dbReference type="ChEBI" id="CHEBI:61977"/>
        <dbReference type="ChEBI" id="CHEBI:456216"/>
        <dbReference type="EC" id="2.7.11.1"/>
    </reaction>
</comment>
<dbReference type="FunFam" id="2.90.10.10:FF:000005">
    <property type="entry name" value="G-type lectin S-receptor-like serine/threonine-protein kinase"/>
    <property type="match status" value="1"/>
</dbReference>
<dbReference type="EMBL" id="LFYR01001882">
    <property type="protein sequence ID" value="KMZ58790.1"/>
    <property type="molecule type" value="Genomic_DNA"/>
</dbReference>
<dbReference type="PANTHER" id="PTHR32444">
    <property type="entry name" value="BULB-TYPE LECTIN DOMAIN-CONTAINING PROTEIN"/>
    <property type="match status" value="1"/>
</dbReference>